<sequence>MTLFSPEQIHARLPAILRLRDGQSDGALKDLIGILGLQAAILEEDVRRLYDDQFIETCAPWLTAYIGDLIGFRPIHGVTPQIANPRALVAGEIARRKRKGTVVALEALSRDVTGWPAHAVEYFQRLVWTQNMNHVRASSFGWPALTAPDPLRPVDRAFDTSARTVDVGRIASGEGRHNIRNIGIHLWRLAAVPVRSAPAAALDGHRWFFSPLAASQPLFAQGRTETDIAHLATPLDVPDAIPILGLRDHLSAFYPRDIAVTADGLEIPVSEVRAAYLADEGGGWAHDPPSGIYIDPERGRIAFPSAQPAPAEVVVSFSHAVPHLIGGGSYDRAASLDAGLAPVVQAVHGDVLQAAIDSVAGGGGVEIADSGRFSETISLNPDPDVRLGVQAANEQRPTIIAGGDILVTGGASAEVVLNGLLIAGGAIRVPAGAGIRRLILSHVTLVPGLTLDANGDAVSPGTPSLVVEAPNVAVEITSSILGGIRCVADSEVALADTIVDAGAPGNVAFSAPDGLSAGGTLQAVACTLIGKVHARQMPLVSDSILDAHLAAGDGWTLPVRAERVQVGCIRFSVTPPETRTPRRHRCLPEGARPAERAWAQPMFTDRRYGRPAYMQLSRGIHPGIATGADDGGEMGAHHGLFAPQRMANLKLRLDEYLPVGMEAGSFFEN</sequence>
<evidence type="ECO:0000313" key="1">
    <source>
        <dbReference type="EMBL" id="SDL20699.1"/>
    </source>
</evidence>
<organism evidence="1 2">
    <name type="scientific">Paracoccus chinensis</name>
    <dbReference type="NCBI Taxonomy" id="525640"/>
    <lineage>
        <taxon>Bacteria</taxon>
        <taxon>Pseudomonadati</taxon>
        <taxon>Pseudomonadota</taxon>
        <taxon>Alphaproteobacteria</taxon>
        <taxon>Rhodobacterales</taxon>
        <taxon>Paracoccaceae</taxon>
        <taxon>Paracoccus</taxon>
    </lineage>
</organism>
<proteinExistence type="predicted"/>
<gene>
    <name evidence="1" type="ORF">SAMN04487971_107159</name>
</gene>
<accession>A0A1G9I647</accession>
<dbReference type="STRING" id="525640.SAMN04487971_107159"/>
<evidence type="ECO:0008006" key="3">
    <source>
        <dbReference type="Google" id="ProtNLM"/>
    </source>
</evidence>
<reference evidence="2" key="1">
    <citation type="submission" date="2016-10" db="EMBL/GenBank/DDBJ databases">
        <authorList>
            <person name="Varghese N."/>
            <person name="Submissions S."/>
        </authorList>
    </citation>
    <scope>NUCLEOTIDE SEQUENCE [LARGE SCALE GENOMIC DNA]</scope>
    <source>
        <strain evidence="2">CGMCC 1.7655</strain>
    </source>
</reference>
<evidence type="ECO:0000313" key="2">
    <source>
        <dbReference type="Proteomes" id="UP000199555"/>
    </source>
</evidence>
<keyword evidence="2" id="KW-1185">Reference proteome</keyword>
<name>A0A1G9I647_9RHOB</name>
<dbReference type="AlphaFoldDB" id="A0A1G9I647"/>
<dbReference type="OrthoDB" id="626916at2"/>
<protein>
    <recommendedName>
        <fullName evidence="3">Phage tail protein (Tail_P2_I)</fullName>
    </recommendedName>
</protein>
<dbReference type="RefSeq" id="WP_090755146.1">
    <property type="nucleotide sequence ID" value="NZ_FNGE01000007.1"/>
</dbReference>
<dbReference type="EMBL" id="FNGE01000007">
    <property type="protein sequence ID" value="SDL20699.1"/>
    <property type="molecule type" value="Genomic_DNA"/>
</dbReference>
<dbReference type="Proteomes" id="UP000199555">
    <property type="component" value="Unassembled WGS sequence"/>
</dbReference>